<protein>
    <submittedName>
        <fullName evidence="2">Alpha/Beta hydrolase protein</fullName>
    </submittedName>
</protein>
<feature type="domain" description="Thioesterase" evidence="1">
    <location>
        <begin position="29"/>
        <end position="100"/>
    </location>
</feature>
<gene>
    <name evidence="2" type="ORF">BDV36DRAFT_300242</name>
</gene>
<dbReference type="GO" id="GO:0016787">
    <property type="term" value="F:hydrolase activity"/>
    <property type="evidence" value="ECO:0007669"/>
    <property type="project" value="UniProtKB-KW"/>
</dbReference>
<reference evidence="2 3" key="1">
    <citation type="submission" date="2019-04" db="EMBL/GenBank/DDBJ databases">
        <authorList>
            <consortium name="DOE Joint Genome Institute"/>
            <person name="Mondo S."/>
            <person name="Kjaerbolling I."/>
            <person name="Vesth T."/>
            <person name="Frisvad J.C."/>
            <person name="Nybo J.L."/>
            <person name="Theobald S."/>
            <person name="Kildgaard S."/>
            <person name="Isbrandt T."/>
            <person name="Kuo A."/>
            <person name="Sato A."/>
            <person name="Lyhne E.K."/>
            <person name="Kogle M.E."/>
            <person name="Wiebenga A."/>
            <person name="Kun R.S."/>
            <person name="Lubbers R.J."/>
            <person name="Makela M.R."/>
            <person name="Barry K."/>
            <person name="Chovatia M."/>
            <person name="Clum A."/>
            <person name="Daum C."/>
            <person name="Haridas S."/>
            <person name="He G."/>
            <person name="LaButti K."/>
            <person name="Lipzen A."/>
            <person name="Riley R."/>
            <person name="Salamov A."/>
            <person name="Simmons B.A."/>
            <person name="Magnuson J.K."/>
            <person name="Henrissat B."/>
            <person name="Mortensen U.H."/>
            <person name="Larsen T.O."/>
            <person name="Devries R.P."/>
            <person name="Grigoriev I.V."/>
            <person name="Machida M."/>
            <person name="Baker S.E."/>
            <person name="Andersen M.R."/>
            <person name="Cantor M.N."/>
            <person name="Hua S.X."/>
        </authorList>
    </citation>
    <scope>NUCLEOTIDE SEQUENCE [LARGE SCALE GENOMIC DNA]</scope>
    <source>
        <strain evidence="2 3">CBS 117616</strain>
    </source>
</reference>
<evidence type="ECO:0000313" key="2">
    <source>
        <dbReference type="EMBL" id="KAE8413125.1"/>
    </source>
</evidence>
<dbReference type="Proteomes" id="UP000325395">
    <property type="component" value="Unassembled WGS sequence"/>
</dbReference>
<dbReference type="Gene3D" id="3.40.50.1820">
    <property type="entry name" value="alpha/beta hydrolase"/>
    <property type="match status" value="2"/>
</dbReference>
<organism evidence="2 3">
    <name type="scientific">Aspergillus pseudocaelatus</name>
    <dbReference type="NCBI Taxonomy" id="1825620"/>
    <lineage>
        <taxon>Eukaryota</taxon>
        <taxon>Fungi</taxon>
        <taxon>Dikarya</taxon>
        <taxon>Ascomycota</taxon>
        <taxon>Pezizomycotina</taxon>
        <taxon>Eurotiomycetes</taxon>
        <taxon>Eurotiomycetidae</taxon>
        <taxon>Eurotiales</taxon>
        <taxon>Aspergillaceae</taxon>
        <taxon>Aspergillus</taxon>
        <taxon>Aspergillus subgen. Circumdati</taxon>
    </lineage>
</organism>
<keyword evidence="3" id="KW-1185">Reference proteome</keyword>
<evidence type="ECO:0000259" key="1">
    <source>
        <dbReference type="Pfam" id="PF00975"/>
    </source>
</evidence>
<accession>A0ABQ6W7L0</accession>
<dbReference type="InterPro" id="IPR001031">
    <property type="entry name" value="Thioesterase"/>
</dbReference>
<keyword evidence="2" id="KW-0378">Hydrolase</keyword>
<evidence type="ECO:0000313" key="3">
    <source>
        <dbReference type="Proteomes" id="UP000325395"/>
    </source>
</evidence>
<name>A0ABQ6W7L0_9EURO</name>
<dbReference type="Pfam" id="PF00975">
    <property type="entry name" value="Thioesterase"/>
    <property type="match status" value="1"/>
</dbReference>
<dbReference type="EMBL" id="ML735814">
    <property type="protein sequence ID" value="KAE8413125.1"/>
    <property type="molecule type" value="Genomic_DNA"/>
</dbReference>
<sequence>MVAEPEKACPAKATSMLLYQASSDSRDRNLFLIPDGFSSGAVFSALAPLLSHARHVSVYTLNSPFLKIKPDSDRVLSIEELAGLYVAEIRHRQPEGPYMVGVERMFLIDTACPTFACSMPDVLVGFLDSINRFGVISENDNQENKRSSPIASDRFTLSRQQLSMYQVSKLPGRNMPQVVLFSAREGADKQDEVARPEVQPAEQQLVDWFLNDRAGGELFEWDKILENVGVVPADGNHFSMMLPPTINGWGCELARLLDA</sequence>
<dbReference type="SUPFAM" id="SSF53474">
    <property type="entry name" value="alpha/beta-Hydrolases"/>
    <property type="match status" value="1"/>
</dbReference>
<dbReference type="InterPro" id="IPR029058">
    <property type="entry name" value="AB_hydrolase_fold"/>
</dbReference>
<proteinExistence type="predicted"/>